<name>A0A5J4TZJ4_9EUKA</name>
<evidence type="ECO:0000313" key="1">
    <source>
        <dbReference type="EMBL" id="KAA6363413.1"/>
    </source>
</evidence>
<comment type="caution">
    <text evidence="1">The sequence shown here is derived from an EMBL/GenBank/DDBJ whole genome shotgun (WGS) entry which is preliminary data.</text>
</comment>
<accession>A0A5J4TZJ4</accession>
<organism evidence="1 2">
    <name type="scientific">Streblomastix strix</name>
    <dbReference type="NCBI Taxonomy" id="222440"/>
    <lineage>
        <taxon>Eukaryota</taxon>
        <taxon>Metamonada</taxon>
        <taxon>Preaxostyla</taxon>
        <taxon>Oxymonadida</taxon>
        <taxon>Streblomastigidae</taxon>
        <taxon>Streblomastix</taxon>
    </lineage>
</organism>
<protein>
    <submittedName>
        <fullName evidence="1">Uncharacterized protein</fullName>
    </submittedName>
</protein>
<dbReference type="EMBL" id="SNRW01022942">
    <property type="protein sequence ID" value="KAA6363413.1"/>
    <property type="molecule type" value="Genomic_DNA"/>
</dbReference>
<dbReference type="Proteomes" id="UP000324800">
    <property type="component" value="Unassembled WGS sequence"/>
</dbReference>
<sequence length="167" mass="18750">MSIENVDQITLIKENTHIVIADVYYTDYKPLRRAIIDVNGDGKINIVDDWHVNSIINGKKQVSQVQDVEQKQTEMIGDGVLPYDPSQPVSLSNYFNNNTKLVNINSFSPIRAVGSYLLDPQPQESNQNDMTTNGQPISHIDSVIMQHDTLPSVPIPPSVFPQYTVKE</sequence>
<proteinExistence type="predicted"/>
<evidence type="ECO:0000313" key="2">
    <source>
        <dbReference type="Proteomes" id="UP000324800"/>
    </source>
</evidence>
<reference evidence="1 2" key="1">
    <citation type="submission" date="2019-03" db="EMBL/GenBank/DDBJ databases">
        <title>Single cell metagenomics reveals metabolic interactions within the superorganism composed of flagellate Streblomastix strix and complex community of Bacteroidetes bacteria on its surface.</title>
        <authorList>
            <person name="Treitli S.C."/>
            <person name="Kolisko M."/>
            <person name="Husnik F."/>
            <person name="Keeling P."/>
            <person name="Hampl V."/>
        </authorList>
    </citation>
    <scope>NUCLEOTIDE SEQUENCE [LARGE SCALE GENOMIC DNA]</scope>
    <source>
        <strain evidence="1">ST1C</strain>
    </source>
</reference>
<feature type="non-terminal residue" evidence="1">
    <location>
        <position position="167"/>
    </location>
</feature>
<dbReference type="AlphaFoldDB" id="A0A5J4TZJ4"/>
<gene>
    <name evidence="1" type="ORF">EZS28_041060</name>
</gene>